<evidence type="ECO:0000256" key="2">
    <source>
        <dbReference type="SAM" id="SignalP"/>
    </source>
</evidence>
<keyword evidence="1" id="KW-0472">Membrane</keyword>
<dbReference type="EMBL" id="CAXDID020000190">
    <property type="protein sequence ID" value="CAL6052067.1"/>
    <property type="molecule type" value="Genomic_DNA"/>
</dbReference>
<accession>A0ABP1K2C3</accession>
<proteinExistence type="predicted"/>
<organism evidence="3 4">
    <name type="scientific">Hexamita inflata</name>
    <dbReference type="NCBI Taxonomy" id="28002"/>
    <lineage>
        <taxon>Eukaryota</taxon>
        <taxon>Metamonada</taxon>
        <taxon>Diplomonadida</taxon>
        <taxon>Hexamitidae</taxon>
        <taxon>Hexamitinae</taxon>
        <taxon>Hexamita</taxon>
    </lineage>
</organism>
<reference evidence="3 4" key="1">
    <citation type="submission" date="2024-07" db="EMBL/GenBank/DDBJ databases">
        <authorList>
            <person name="Akdeniz Z."/>
        </authorList>
    </citation>
    <scope>NUCLEOTIDE SEQUENCE [LARGE SCALE GENOMIC DNA]</scope>
</reference>
<sequence length="556" mass="63302">MLLQLLFIAFADIPAQQTFKSCFSPKSYLRGNSQTNTLTLHLIPFDHIDQIQDYNQCKTALDKMNVLTYLYFDNIRFPRHGDPMVYFKYQFNQQQQVEFKVSHSDYVLIIEKRAAIFELRYDISYVIVNSSVAIVEHTKYNGTGCFSSIAMKYSMYGDIDILTNPNNCQVDFSAGVSITFDYTVGSQNKQIPIYSCNSGCSEGEYNSTTTNFQDIMKYRVKKTNVLSSKFTDFYTAFVANRLIKISLNIKFNTNGVQTTITQFIDNKTALDSWGCVNDISTPTYFGLDLITKANPEGIFMQVRGSKRNQLLCNTSPASKVNIDLYMMQGISTFRQQKQMDMHIFNESVGVSFDNNEKYQQFRDNIFVMGQTQALMILSFVDSNNIIINEICMYQMADIGCIKQQDIKIYNQQICADIKFETRADCKLRNIPQGTINRVALYFIESGSLQLLGTYNFPEQINYSTGNLTHCFTCDSFDPTFSSAAGSCAKNWALTKQKIKLSSNAKVGLIYINKFDNYNAQNVIAQYNSAWTLFIVVSSLLVLLVVITIIVLVKTQI</sequence>
<evidence type="ECO:0008006" key="5">
    <source>
        <dbReference type="Google" id="ProtNLM"/>
    </source>
</evidence>
<keyword evidence="2" id="KW-0732">Signal</keyword>
<comment type="caution">
    <text evidence="3">The sequence shown here is derived from an EMBL/GenBank/DDBJ whole genome shotgun (WGS) entry which is preliminary data.</text>
</comment>
<protein>
    <recommendedName>
        <fullName evidence="5">Transmembrane protein</fullName>
    </recommendedName>
</protein>
<feature type="chain" id="PRO_5045669309" description="Transmembrane protein" evidence="2">
    <location>
        <begin position="16"/>
        <end position="556"/>
    </location>
</feature>
<dbReference type="Proteomes" id="UP001642409">
    <property type="component" value="Unassembled WGS sequence"/>
</dbReference>
<keyword evidence="1" id="KW-1133">Transmembrane helix</keyword>
<feature type="transmembrane region" description="Helical" evidence="1">
    <location>
        <begin position="530"/>
        <end position="552"/>
    </location>
</feature>
<evidence type="ECO:0000313" key="4">
    <source>
        <dbReference type="Proteomes" id="UP001642409"/>
    </source>
</evidence>
<name>A0ABP1K2C3_9EUKA</name>
<evidence type="ECO:0000313" key="3">
    <source>
        <dbReference type="EMBL" id="CAL6052067.1"/>
    </source>
</evidence>
<evidence type="ECO:0000256" key="1">
    <source>
        <dbReference type="SAM" id="Phobius"/>
    </source>
</evidence>
<feature type="signal peptide" evidence="2">
    <location>
        <begin position="1"/>
        <end position="15"/>
    </location>
</feature>
<keyword evidence="4" id="KW-1185">Reference proteome</keyword>
<gene>
    <name evidence="3" type="ORF">HINF_LOCUS44673</name>
</gene>
<keyword evidence="1" id="KW-0812">Transmembrane</keyword>